<feature type="domain" description="Reverse transcriptase Ty1/copia-type" evidence="1">
    <location>
        <begin position="47"/>
        <end position="235"/>
    </location>
</feature>
<evidence type="ECO:0000313" key="3">
    <source>
        <dbReference type="Proteomes" id="UP001151760"/>
    </source>
</evidence>
<evidence type="ECO:0000259" key="1">
    <source>
        <dbReference type="Pfam" id="PF07727"/>
    </source>
</evidence>
<accession>A0ABQ4XNS4</accession>
<reference evidence="2" key="2">
    <citation type="submission" date="2022-01" db="EMBL/GenBank/DDBJ databases">
        <authorList>
            <person name="Yamashiro T."/>
            <person name="Shiraishi A."/>
            <person name="Satake H."/>
            <person name="Nakayama K."/>
        </authorList>
    </citation>
    <scope>NUCLEOTIDE SEQUENCE</scope>
</reference>
<organism evidence="2 3">
    <name type="scientific">Tanacetum coccineum</name>
    <dbReference type="NCBI Taxonomy" id="301880"/>
    <lineage>
        <taxon>Eukaryota</taxon>
        <taxon>Viridiplantae</taxon>
        <taxon>Streptophyta</taxon>
        <taxon>Embryophyta</taxon>
        <taxon>Tracheophyta</taxon>
        <taxon>Spermatophyta</taxon>
        <taxon>Magnoliopsida</taxon>
        <taxon>eudicotyledons</taxon>
        <taxon>Gunneridae</taxon>
        <taxon>Pentapetalae</taxon>
        <taxon>asterids</taxon>
        <taxon>campanulids</taxon>
        <taxon>Asterales</taxon>
        <taxon>Asteraceae</taxon>
        <taxon>Asteroideae</taxon>
        <taxon>Anthemideae</taxon>
        <taxon>Anthemidinae</taxon>
        <taxon>Tanacetum</taxon>
    </lineage>
</organism>
<protein>
    <submittedName>
        <fullName evidence="2">Ribonuclease H-like domain-containing protein</fullName>
    </submittedName>
</protein>
<dbReference type="SUPFAM" id="SSF56672">
    <property type="entry name" value="DNA/RNA polymerases"/>
    <property type="match status" value="1"/>
</dbReference>
<dbReference type="InterPro" id="IPR043502">
    <property type="entry name" value="DNA/RNA_pol_sf"/>
</dbReference>
<comment type="caution">
    <text evidence="2">The sequence shown here is derived from an EMBL/GenBank/DDBJ whole genome shotgun (WGS) entry which is preliminary data.</text>
</comment>
<reference evidence="2" key="1">
    <citation type="journal article" date="2022" name="Int. J. Mol. Sci.">
        <title>Draft Genome of Tanacetum Coccineum: Genomic Comparison of Closely Related Tanacetum-Family Plants.</title>
        <authorList>
            <person name="Yamashiro T."/>
            <person name="Shiraishi A."/>
            <person name="Nakayama K."/>
            <person name="Satake H."/>
        </authorList>
    </citation>
    <scope>NUCLEOTIDE SEQUENCE</scope>
</reference>
<dbReference type="InterPro" id="IPR013103">
    <property type="entry name" value="RVT_2"/>
</dbReference>
<gene>
    <name evidence="2" type="ORF">Tco_0681603</name>
</gene>
<dbReference type="Proteomes" id="UP001151760">
    <property type="component" value="Unassembled WGS sequence"/>
</dbReference>
<evidence type="ECO:0000313" key="2">
    <source>
        <dbReference type="EMBL" id="GJS67039.1"/>
    </source>
</evidence>
<proteinExistence type="predicted"/>
<name>A0ABQ4XNS4_9ASTR</name>
<keyword evidence="3" id="KW-1185">Reference proteome</keyword>
<dbReference type="EMBL" id="BQNB010009690">
    <property type="protein sequence ID" value="GJS67039.1"/>
    <property type="molecule type" value="Genomic_DNA"/>
</dbReference>
<sequence>MMMVMASGGVESRVRESDGGDRIDREMGRIFGVGRKSPPETFSAVVVVVAGLRELAGEVEWEREINWEYVTPVARIEAIRLFLAYASFKEFVVYLMDVKCTFLYGKIEEEVYVCQPPGFEDPDFPDKVYKLEKALYGLHQAPRAWYETLSTYLLDNGFQRGQIDKTLFIRRDKGNILLVQVYIDDIIFVSTKKSLCTEFEKMMHKKFQISSIGELTFFLGLQVKQKDDGISISQDKPDIMFAVCASARYQVSPKVSHLHAISDYAGASLDRKSTTGGCHIPWCRLCHEHVHRTRLLVANSQRKAEYGGRLQSCLMWTRALDSKSIT</sequence>
<dbReference type="Pfam" id="PF07727">
    <property type="entry name" value="RVT_2"/>
    <property type="match status" value="1"/>
</dbReference>